<feature type="compositionally biased region" description="Basic and acidic residues" evidence="1">
    <location>
        <begin position="59"/>
        <end position="68"/>
    </location>
</feature>
<reference evidence="3 4" key="1">
    <citation type="submission" date="2020-12" db="EMBL/GenBank/DDBJ databases">
        <title>HMF7856_wgs.fasta genome submission.</title>
        <authorList>
            <person name="Kang H."/>
            <person name="Kim H."/>
            <person name="Joh K."/>
        </authorList>
    </citation>
    <scope>NUCLEOTIDE SEQUENCE [LARGE SCALE GENOMIC DNA]</scope>
    <source>
        <strain evidence="3 4">HMF7856</strain>
    </source>
</reference>
<keyword evidence="4" id="KW-1185">Reference proteome</keyword>
<feature type="signal peptide" evidence="2">
    <location>
        <begin position="1"/>
        <end position="21"/>
    </location>
</feature>
<proteinExistence type="predicted"/>
<feature type="compositionally biased region" description="Low complexity" evidence="1">
    <location>
        <begin position="21"/>
        <end position="58"/>
    </location>
</feature>
<protein>
    <recommendedName>
        <fullName evidence="5">Coproporphyrinogen III oxidase</fullName>
    </recommendedName>
</protein>
<evidence type="ECO:0000313" key="3">
    <source>
        <dbReference type="EMBL" id="QQL48390.1"/>
    </source>
</evidence>
<dbReference type="KEGG" id="mgik:GO620_009300"/>
<sequence>MKTFAKLALVAIVAVSFASCSGDKSSSTTDSTKIDSATTTTTVDSTVKTDTGKMSDTSKMMKDTTKKM</sequence>
<feature type="region of interest" description="Disordered" evidence="1">
    <location>
        <begin position="20"/>
        <end position="68"/>
    </location>
</feature>
<dbReference type="RefSeq" id="WP_157526004.1">
    <property type="nucleotide sequence ID" value="NZ_CP066775.1"/>
</dbReference>
<organism evidence="3 4">
    <name type="scientific">Mucilaginibacter ginkgonis</name>
    <dbReference type="NCBI Taxonomy" id="2682091"/>
    <lineage>
        <taxon>Bacteria</taxon>
        <taxon>Pseudomonadati</taxon>
        <taxon>Bacteroidota</taxon>
        <taxon>Sphingobacteriia</taxon>
        <taxon>Sphingobacteriales</taxon>
        <taxon>Sphingobacteriaceae</taxon>
        <taxon>Mucilaginibacter</taxon>
    </lineage>
</organism>
<evidence type="ECO:0008006" key="5">
    <source>
        <dbReference type="Google" id="ProtNLM"/>
    </source>
</evidence>
<dbReference type="AlphaFoldDB" id="A0A6I4I0N4"/>
<keyword evidence="2" id="KW-0732">Signal</keyword>
<gene>
    <name evidence="3" type="ORF">GO620_009300</name>
</gene>
<evidence type="ECO:0000256" key="1">
    <source>
        <dbReference type="SAM" id="MobiDB-lite"/>
    </source>
</evidence>
<evidence type="ECO:0000313" key="4">
    <source>
        <dbReference type="Proteomes" id="UP000429232"/>
    </source>
</evidence>
<feature type="chain" id="PRO_5043960877" description="Coproporphyrinogen III oxidase" evidence="2">
    <location>
        <begin position="22"/>
        <end position="68"/>
    </location>
</feature>
<accession>A0A6I4I0N4</accession>
<dbReference type="EMBL" id="CP066775">
    <property type="protein sequence ID" value="QQL48390.1"/>
    <property type="molecule type" value="Genomic_DNA"/>
</dbReference>
<dbReference type="PROSITE" id="PS51257">
    <property type="entry name" value="PROKAR_LIPOPROTEIN"/>
    <property type="match status" value="1"/>
</dbReference>
<evidence type="ECO:0000256" key="2">
    <source>
        <dbReference type="SAM" id="SignalP"/>
    </source>
</evidence>
<dbReference type="Proteomes" id="UP000429232">
    <property type="component" value="Chromosome"/>
</dbReference>
<name>A0A6I4I0N4_9SPHI</name>